<dbReference type="RefSeq" id="WP_117982567.1">
    <property type="nucleotide sequence ID" value="NZ_QSOE01000042.1"/>
</dbReference>
<keyword evidence="1" id="KW-0472">Membrane</keyword>
<reference evidence="2 3" key="1">
    <citation type="submission" date="2018-08" db="EMBL/GenBank/DDBJ databases">
        <title>A genome reference for cultivated species of the human gut microbiota.</title>
        <authorList>
            <person name="Zou Y."/>
            <person name="Xue W."/>
            <person name="Luo G."/>
        </authorList>
    </citation>
    <scope>NUCLEOTIDE SEQUENCE [LARGE SCALE GENOMIC DNA]</scope>
    <source>
        <strain evidence="2 3">TM10-1AC</strain>
    </source>
</reference>
<keyword evidence="1" id="KW-1133">Transmembrane helix</keyword>
<evidence type="ECO:0000313" key="3">
    <source>
        <dbReference type="Proteomes" id="UP000262524"/>
    </source>
</evidence>
<feature type="transmembrane region" description="Helical" evidence="1">
    <location>
        <begin position="190"/>
        <end position="210"/>
    </location>
</feature>
<feature type="transmembrane region" description="Helical" evidence="1">
    <location>
        <begin position="74"/>
        <end position="91"/>
    </location>
</feature>
<feature type="transmembrane region" description="Helical" evidence="1">
    <location>
        <begin position="167"/>
        <end position="183"/>
    </location>
</feature>
<accession>A0A374NMH6</accession>
<name>A0A374NMH6_9FIRM</name>
<gene>
    <name evidence="2" type="ORF">DXD91_07885</name>
</gene>
<sequence length="440" mass="50187">MEHKNSFHIKKLNHQSGFGWAEMMRAGYVWLAALLCFIWYAAGRFEMYTAGVVLFIGTAFFILLYFVGISVGKGFAVFISGLYFFVPFFILSMENIRRALLIFSRTVFDYLADYGQSKNIFHRIIQNTSVDMQTGNVEFLPFVVGILGITLWLILFMALLWKVQPCILFFTVAICFAFPFFVWGVRPELFAVLSFLIFCFFFFAPSFWGGVLGTSILIILLLLGTFSGMTNTGLISAIQKKWNKERYKEDVSVLPEGQLAKAKKMKRTDEEALKVNIYKKNSYYLKGFVGTTYENNCWKASTNNWNIFGSDRSMLAASDREAYESLLWLHNKEFYGNTVMYHFVRQKKLSEGKTDPSLYSLSVKNVGANRKYLYLPYESAVLPTIYEEEGKAAVNKTENIFASGIKGAGEYSFKAMETMAGKLKSSTNIKTEDKNLSSKK</sequence>
<organism evidence="2 3">
    <name type="scientific">Anaerobutyricum hallii</name>
    <dbReference type="NCBI Taxonomy" id="39488"/>
    <lineage>
        <taxon>Bacteria</taxon>
        <taxon>Bacillati</taxon>
        <taxon>Bacillota</taxon>
        <taxon>Clostridia</taxon>
        <taxon>Lachnospirales</taxon>
        <taxon>Lachnospiraceae</taxon>
        <taxon>Anaerobutyricum</taxon>
    </lineage>
</organism>
<evidence type="ECO:0000313" key="2">
    <source>
        <dbReference type="EMBL" id="RGI87685.1"/>
    </source>
</evidence>
<comment type="caution">
    <text evidence="2">The sequence shown here is derived from an EMBL/GenBank/DDBJ whole genome shotgun (WGS) entry which is preliminary data.</text>
</comment>
<feature type="transmembrane region" description="Helical" evidence="1">
    <location>
        <begin position="20"/>
        <end position="41"/>
    </location>
</feature>
<dbReference type="EMBL" id="QSOE01000042">
    <property type="protein sequence ID" value="RGI87685.1"/>
    <property type="molecule type" value="Genomic_DNA"/>
</dbReference>
<feature type="transmembrane region" description="Helical" evidence="1">
    <location>
        <begin position="48"/>
        <end position="68"/>
    </location>
</feature>
<dbReference type="AlphaFoldDB" id="A0A374NMH6"/>
<dbReference type="Proteomes" id="UP000262524">
    <property type="component" value="Unassembled WGS sequence"/>
</dbReference>
<evidence type="ECO:0000256" key="1">
    <source>
        <dbReference type="SAM" id="Phobius"/>
    </source>
</evidence>
<feature type="transmembrane region" description="Helical" evidence="1">
    <location>
        <begin position="216"/>
        <end position="238"/>
    </location>
</feature>
<protein>
    <submittedName>
        <fullName evidence="2">Uncharacterized protein</fullName>
    </submittedName>
</protein>
<keyword evidence="1" id="KW-0812">Transmembrane</keyword>
<proteinExistence type="predicted"/>
<feature type="transmembrane region" description="Helical" evidence="1">
    <location>
        <begin position="139"/>
        <end position="161"/>
    </location>
</feature>